<gene>
    <name evidence="3" type="primary">LOC111018500</name>
</gene>
<dbReference type="AlphaFoldDB" id="A0A6J1D844"/>
<accession>A0A6J1D844</accession>
<proteinExistence type="predicted"/>
<feature type="domain" description="Integrase catalytic" evidence="1">
    <location>
        <begin position="53"/>
        <end position="187"/>
    </location>
</feature>
<dbReference type="InterPro" id="IPR052160">
    <property type="entry name" value="Gypsy_RT_Integrase-like"/>
</dbReference>
<evidence type="ECO:0000313" key="3">
    <source>
        <dbReference type="RefSeq" id="XP_022150300.1"/>
    </source>
</evidence>
<dbReference type="Gene3D" id="3.30.420.10">
    <property type="entry name" value="Ribonuclease H-like superfamily/Ribonuclease H"/>
    <property type="match status" value="1"/>
</dbReference>
<dbReference type="SUPFAM" id="SSF53098">
    <property type="entry name" value="Ribonuclease H-like"/>
    <property type="match status" value="1"/>
</dbReference>
<dbReference type="GO" id="GO:0003676">
    <property type="term" value="F:nucleic acid binding"/>
    <property type="evidence" value="ECO:0007669"/>
    <property type="project" value="InterPro"/>
</dbReference>
<dbReference type="GO" id="GO:0015074">
    <property type="term" value="P:DNA integration"/>
    <property type="evidence" value="ECO:0007669"/>
    <property type="project" value="InterPro"/>
</dbReference>
<protein>
    <submittedName>
        <fullName evidence="3">Uncharacterized protein K02A2.6-like</fullName>
    </submittedName>
</protein>
<dbReference type="InterPro" id="IPR012337">
    <property type="entry name" value="RNaseH-like_sf"/>
</dbReference>
<dbReference type="InterPro" id="IPR041588">
    <property type="entry name" value="Integrase_H2C2"/>
</dbReference>
<name>A0A6J1D844_MOMCH</name>
<evidence type="ECO:0000313" key="2">
    <source>
        <dbReference type="Proteomes" id="UP000504603"/>
    </source>
</evidence>
<dbReference type="InterPro" id="IPR001584">
    <property type="entry name" value="Integrase_cat-core"/>
</dbReference>
<dbReference type="Pfam" id="PF17921">
    <property type="entry name" value="Integrase_H2C2"/>
    <property type="match status" value="1"/>
</dbReference>
<evidence type="ECO:0000259" key="1">
    <source>
        <dbReference type="PROSITE" id="PS50994"/>
    </source>
</evidence>
<organism evidence="2 3">
    <name type="scientific">Momordica charantia</name>
    <name type="common">Bitter gourd</name>
    <name type="synonym">Balsam pear</name>
    <dbReference type="NCBI Taxonomy" id="3673"/>
    <lineage>
        <taxon>Eukaryota</taxon>
        <taxon>Viridiplantae</taxon>
        <taxon>Streptophyta</taxon>
        <taxon>Embryophyta</taxon>
        <taxon>Tracheophyta</taxon>
        <taxon>Spermatophyta</taxon>
        <taxon>Magnoliopsida</taxon>
        <taxon>eudicotyledons</taxon>
        <taxon>Gunneridae</taxon>
        <taxon>Pentapetalae</taxon>
        <taxon>rosids</taxon>
        <taxon>fabids</taxon>
        <taxon>Cucurbitales</taxon>
        <taxon>Cucurbitaceae</taxon>
        <taxon>Momordiceae</taxon>
        <taxon>Momordica</taxon>
    </lineage>
</organism>
<dbReference type="Gene3D" id="1.10.340.70">
    <property type="match status" value="1"/>
</dbReference>
<dbReference type="Proteomes" id="UP000504603">
    <property type="component" value="Unplaced"/>
</dbReference>
<dbReference type="InterPro" id="IPR036397">
    <property type="entry name" value="RNaseH_sf"/>
</dbReference>
<keyword evidence="2" id="KW-1185">Reference proteome</keyword>
<sequence length="187" mass="21362">MSPYGGHFAGQKTAAKVLQSGFFWPTLFRDAHSFAQVCDKCQRTGNISKLNEMPLNPILEVEIFDVWGIDFMGPFPPSYGKNYILLAVDYVSKWIEVVATSTNDARVVVRFLQKHIFTRYGTPQYLISDEGTHFLNRAIRSLLSKYNVRHRIATTYHPQSNGLSEVSNREIKSILEKTVNLNRIFSI</sequence>
<dbReference type="KEGG" id="mcha:111018500"/>
<reference evidence="3" key="1">
    <citation type="submission" date="2025-08" db="UniProtKB">
        <authorList>
            <consortium name="RefSeq"/>
        </authorList>
    </citation>
    <scope>IDENTIFICATION</scope>
    <source>
        <strain evidence="3">OHB3-1</strain>
    </source>
</reference>
<dbReference type="Pfam" id="PF00665">
    <property type="entry name" value="rve"/>
    <property type="match status" value="1"/>
</dbReference>
<dbReference type="RefSeq" id="XP_022150300.1">
    <property type="nucleotide sequence ID" value="XM_022294608.1"/>
</dbReference>
<dbReference type="OrthoDB" id="1739170at2759"/>
<dbReference type="GeneID" id="111018500"/>
<dbReference type="PANTHER" id="PTHR47266">
    <property type="entry name" value="ENDONUCLEASE-RELATED"/>
    <property type="match status" value="1"/>
</dbReference>
<dbReference type="PROSITE" id="PS50994">
    <property type="entry name" value="INTEGRASE"/>
    <property type="match status" value="1"/>
</dbReference>